<evidence type="ECO:0000313" key="3">
    <source>
        <dbReference type="Proteomes" id="UP000050795"/>
    </source>
</evidence>
<proteinExistence type="predicted"/>
<reference evidence="4" key="2">
    <citation type="submission" date="2023-11" db="UniProtKB">
        <authorList>
            <consortium name="WormBaseParasite"/>
        </authorList>
    </citation>
    <scope>IDENTIFICATION</scope>
</reference>
<feature type="region of interest" description="Disordered" evidence="2">
    <location>
        <begin position="1277"/>
        <end position="1303"/>
    </location>
</feature>
<keyword evidence="3" id="KW-1185">Reference proteome</keyword>
<keyword evidence="1" id="KW-0175">Coiled coil</keyword>
<sequence>MEVSENKVKCLQQWVKFIIPGNENLDIGEWRTLLELIDLAKDSDFCRREEIESIPQTVYSILSEFYSIDVNTVIPESSEENRPPMYTHYCLLLLVLTMGLRLKPKLFMNAAFQLPSTMHYYIVEMTQPLIEDCPISVSSFETLSFGSENQAVTPIRQIKSLKAPLTCPAFSRVPSLPFGHKEKTMVNSKVSFDDFYTENEGPYKLTGHSIYLSPGKCFHSSCDVHKVKSYVTKADFESVIESPLYCLKSILESPQVVPKSQFLSKLDEIRCLSSKLSEIQHLYEENMCELNRLNSELKTSEMKRKEVEMRLKRRESELLELRDELTCEIEMRSHHEKRSNLVDDLQDSLKDAREKLKSMDHVSKENEKLLEENSRLKAKQKEFESFRLQASYQQELERQLSQMRVAAQLADNELHELLCQREELLARCEAEKLAKENSLIRNQGCVSGAPSGESCRLELSCFGMSPPSSPDSSQPGVDTRTEVPVSNDLGFGESLASVVMVDSQLKGLESDVLKAESEYQSMKKKFILQRFISLVLRAVVRHRGSVIDNSKHLIELLSKEMSRRYSQINGRIEKLIEQVSNAEVRLNDTKEAVTEMRKRQCETISELCGENRRLTGELGRIQEANEVVLHKWENEVDCLMAENQKLSAEVTSLRCHLGDNKAKMDEDLKRIDEAASEVERLNFRLTDLERMFNESKAVNHNLRVQLNEQLNANKAFRSAAEEEIERLKNTLATSASEYESVVSLMTDEHRREKDKLLSDIKLAEDSKEMGLREAGRLKALLEDTKNELSDEKEKAIQASTLSRVFKNEVAELRCDLSKTRENLLEAEESLRSSNELIDRLQATNKDLTVQLSAAENSCSTKEKEICRLVTEIVELESKNKRSSEKIGELECFVESATGVQKDLEHQCGVFRKQVSEMEAGWLSTRQQLTETREQLVKTEELLHVHRLRLLRAEFEKNELCTRLELIGKKTEVGHRSIRSNSDVGSDLSRVCRRGVEATTNQDSKSVCESLLNLVDKDDGVLREGEERGVAGDKMSTTNKAIKKTTRDVSVQMCGPHSHEMCSSDGWPSFVKPMAPVSRETLRNTASYVMSRSVTYHCRSVPPPDGEEAKQVKIIVHERAGDHQCRVDPNAGSTDNMVPEGTELFDLYSARKSVGEVIRRQPDSETISSQTASSLELPCIPETPEYLLNSVTLPRARSAHELATVPLKMRSGKNSSLAHSATTSFVSRNPVPLIDKRTDHKHKTSATKRLHMRLKHAVSHDSEMKVARFVEAYPAVKDTSRDTVSSDKKSEKSVWRKVWTRKKK</sequence>
<reference evidence="3" key="1">
    <citation type="submission" date="2022-06" db="EMBL/GenBank/DDBJ databases">
        <authorList>
            <person name="Berger JAMES D."/>
            <person name="Berger JAMES D."/>
        </authorList>
    </citation>
    <scope>NUCLEOTIDE SEQUENCE [LARGE SCALE GENOMIC DNA]</scope>
</reference>
<evidence type="ECO:0000313" key="4">
    <source>
        <dbReference type="WBParaSite" id="TREG1_76150.1"/>
    </source>
</evidence>
<organism evidence="3 4">
    <name type="scientific">Trichobilharzia regenti</name>
    <name type="common">Nasal bird schistosome</name>
    <dbReference type="NCBI Taxonomy" id="157069"/>
    <lineage>
        <taxon>Eukaryota</taxon>
        <taxon>Metazoa</taxon>
        <taxon>Spiralia</taxon>
        <taxon>Lophotrochozoa</taxon>
        <taxon>Platyhelminthes</taxon>
        <taxon>Trematoda</taxon>
        <taxon>Digenea</taxon>
        <taxon>Strigeidida</taxon>
        <taxon>Schistosomatoidea</taxon>
        <taxon>Schistosomatidae</taxon>
        <taxon>Trichobilharzia</taxon>
    </lineage>
</organism>
<feature type="coiled-coil region" evidence="1">
    <location>
        <begin position="283"/>
        <end position="427"/>
    </location>
</feature>
<feature type="coiled-coil region" evidence="1">
    <location>
        <begin position="558"/>
        <end position="599"/>
    </location>
</feature>
<feature type="compositionally biased region" description="Basic and acidic residues" evidence="2">
    <location>
        <begin position="1277"/>
        <end position="1293"/>
    </location>
</feature>
<protein>
    <submittedName>
        <fullName evidence="4">Uncharacterized protein</fullName>
    </submittedName>
</protein>
<feature type="coiled-coil region" evidence="1">
    <location>
        <begin position="629"/>
        <end position="691"/>
    </location>
</feature>
<evidence type="ECO:0000256" key="1">
    <source>
        <dbReference type="SAM" id="Coils"/>
    </source>
</evidence>
<feature type="coiled-coil region" evidence="1">
    <location>
        <begin position="771"/>
        <end position="864"/>
    </location>
</feature>
<evidence type="ECO:0000256" key="2">
    <source>
        <dbReference type="SAM" id="MobiDB-lite"/>
    </source>
</evidence>
<dbReference type="Proteomes" id="UP000050795">
    <property type="component" value="Unassembled WGS sequence"/>
</dbReference>
<dbReference type="WBParaSite" id="TREG1_76150.1">
    <property type="protein sequence ID" value="TREG1_76150.1"/>
    <property type="gene ID" value="TREG1_76150"/>
</dbReference>
<name>A0AA85K6B8_TRIRE</name>
<accession>A0AA85K6B8</accession>